<evidence type="ECO:0000256" key="1">
    <source>
        <dbReference type="SAM" id="MobiDB-lite"/>
    </source>
</evidence>
<evidence type="ECO:0000313" key="3">
    <source>
        <dbReference type="Proteomes" id="UP000326198"/>
    </source>
</evidence>
<dbReference type="AlphaFoldDB" id="A0A5N7AMZ7"/>
<feature type="region of interest" description="Disordered" evidence="1">
    <location>
        <begin position="32"/>
        <end position="59"/>
    </location>
</feature>
<proteinExistence type="predicted"/>
<organism evidence="2 3">
    <name type="scientific">Aspergillus bertholletiae</name>
    <dbReference type="NCBI Taxonomy" id="1226010"/>
    <lineage>
        <taxon>Eukaryota</taxon>
        <taxon>Fungi</taxon>
        <taxon>Dikarya</taxon>
        <taxon>Ascomycota</taxon>
        <taxon>Pezizomycotina</taxon>
        <taxon>Eurotiomycetes</taxon>
        <taxon>Eurotiomycetidae</taxon>
        <taxon>Eurotiales</taxon>
        <taxon>Aspergillaceae</taxon>
        <taxon>Aspergillus</taxon>
        <taxon>Aspergillus subgen. Circumdati</taxon>
    </lineage>
</organism>
<accession>A0A5N7AMZ7</accession>
<evidence type="ECO:0008006" key="4">
    <source>
        <dbReference type="Google" id="ProtNLM"/>
    </source>
</evidence>
<dbReference type="Proteomes" id="UP000326198">
    <property type="component" value="Unassembled WGS sequence"/>
</dbReference>
<gene>
    <name evidence="2" type="ORF">BDV26DRAFT_276551</name>
</gene>
<name>A0A5N7AMZ7_9EURO</name>
<keyword evidence="3" id="KW-1185">Reference proteome</keyword>
<reference evidence="2 3" key="1">
    <citation type="submission" date="2019-04" db="EMBL/GenBank/DDBJ databases">
        <title>Friends and foes A comparative genomics studyof 23 Aspergillus species from section Flavi.</title>
        <authorList>
            <consortium name="DOE Joint Genome Institute"/>
            <person name="Kjaerbolling I."/>
            <person name="Vesth T."/>
            <person name="Frisvad J.C."/>
            <person name="Nybo J.L."/>
            <person name="Theobald S."/>
            <person name="Kildgaard S."/>
            <person name="Isbrandt T."/>
            <person name="Kuo A."/>
            <person name="Sato A."/>
            <person name="Lyhne E.K."/>
            <person name="Kogle M.E."/>
            <person name="Wiebenga A."/>
            <person name="Kun R.S."/>
            <person name="Lubbers R.J."/>
            <person name="Makela M.R."/>
            <person name="Barry K."/>
            <person name="Chovatia M."/>
            <person name="Clum A."/>
            <person name="Daum C."/>
            <person name="Haridas S."/>
            <person name="He G."/>
            <person name="LaButti K."/>
            <person name="Lipzen A."/>
            <person name="Mondo S."/>
            <person name="Riley R."/>
            <person name="Salamov A."/>
            <person name="Simmons B.A."/>
            <person name="Magnuson J.K."/>
            <person name="Henrissat B."/>
            <person name="Mortensen U.H."/>
            <person name="Larsen T.O."/>
            <person name="Devries R.P."/>
            <person name="Grigoriev I.V."/>
            <person name="Machida M."/>
            <person name="Baker S.E."/>
            <person name="Andersen M.R."/>
        </authorList>
    </citation>
    <scope>NUCLEOTIDE SEQUENCE [LARGE SCALE GENOMIC DNA]</scope>
    <source>
        <strain evidence="2 3">IBT 29228</strain>
    </source>
</reference>
<sequence length="240" mass="26712">MSGLFYEFDPGGDVVFVLKDVPHSLPHSLGDLAASDLSGRHDSRQPRPPNTPAPGPSIGMVNEVKPRSLHIQASSKHMTLASPQFMRTFQHGFREGTALHSVGHVEIPIYDWKPLPFLLLMAILHGRNRLVPRALSLHRLAEMAVLVDYYECYDAVVILSDLWIEAVGQDRPYLCGEKLMEWLCITWVFQRGIDFSLITGTIQLEIGGVITANNLPVPAAIIGMYYPSMIISAALKRNEK</sequence>
<protein>
    <recommendedName>
        <fullName evidence="4">BTB domain-containing protein</fullName>
    </recommendedName>
</protein>
<evidence type="ECO:0000313" key="2">
    <source>
        <dbReference type="EMBL" id="KAE8371227.1"/>
    </source>
</evidence>
<feature type="compositionally biased region" description="Pro residues" evidence="1">
    <location>
        <begin position="46"/>
        <end position="55"/>
    </location>
</feature>
<dbReference type="EMBL" id="ML736451">
    <property type="protein sequence ID" value="KAE8371227.1"/>
    <property type="molecule type" value="Genomic_DNA"/>
</dbReference>
<dbReference type="OrthoDB" id="5275938at2759"/>